<feature type="chain" id="PRO_5047442003" description="EGF-like domain-containing protein" evidence="3">
    <location>
        <begin position="45"/>
        <end position="501"/>
    </location>
</feature>
<feature type="region of interest" description="Disordered" evidence="1">
    <location>
        <begin position="178"/>
        <end position="214"/>
    </location>
</feature>
<dbReference type="InterPro" id="IPR002049">
    <property type="entry name" value="LE_dom"/>
</dbReference>
<evidence type="ECO:0000256" key="2">
    <source>
        <dbReference type="SAM" id="Phobius"/>
    </source>
</evidence>
<feature type="compositionally biased region" description="Low complexity" evidence="1">
    <location>
        <begin position="451"/>
        <end position="465"/>
    </location>
</feature>
<keyword evidence="2" id="KW-0812">Transmembrane</keyword>
<feature type="domain" description="EGF-like" evidence="4 5">
    <location>
        <begin position="96"/>
        <end position="107"/>
    </location>
</feature>
<dbReference type="Proteomes" id="UP001141327">
    <property type="component" value="Unassembled WGS sequence"/>
</dbReference>
<feature type="region of interest" description="Disordered" evidence="1">
    <location>
        <begin position="386"/>
        <end position="501"/>
    </location>
</feature>
<evidence type="ECO:0000256" key="3">
    <source>
        <dbReference type="SAM" id="SignalP"/>
    </source>
</evidence>
<proteinExistence type="predicted"/>
<feature type="compositionally biased region" description="Low complexity" evidence="1">
    <location>
        <begin position="337"/>
        <end position="355"/>
    </location>
</feature>
<evidence type="ECO:0000259" key="4">
    <source>
        <dbReference type="PROSITE" id="PS00022"/>
    </source>
</evidence>
<feature type="region of interest" description="Disordered" evidence="1">
    <location>
        <begin position="302"/>
        <end position="355"/>
    </location>
</feature>
<feature type="compositionally biased region" description="Low complexity" evidence="1">
    <location>
        <begin position="475"/>
        <end position="501"/>
    </location>
</feature>
<keyword evidence="3" id="KW-0732">Signal</keyword>
<feature type="compositionally biased region" description="Polar residues" evidence="1">
    <location>
        <begin position="198"/>
        <end position="211"/>
    </location>
</feature>
<evidence type="ECO:0000313" key="6">
    <source>
        <dbReference type="EMBL" id="KAJ4455047.1"/>
    </source>
</evidence>
<keyword evidence="2" id="KW-1133">Transmembrane helix</keyword>
<keyword evidence="7" id="KW-1185">Reference proteome</keyword>
<feature type="compositionally biased region" description="Pro residues" evidence="1">
    <location>
        <begin position="314"/>
        <end position="329"/>
    </location>
</feature>
<reference evidence="6" key="1">
    <citation type="journal article" date="2022" name="bioRxiv">
        <title>Genomics of Preaxostyla Flagellates Illuminates Evolutionary Transitions and the Path Towards Mitochondrial Loss.</title>
        <authorList>
            <person name="Novak L.V.F."/>
            <person name="Treitli S.C."/>
            <person name="Pyrih J."/>
            <person name="Halakuc P."/>
            <person name="Pipaliya S.V."/>
            <person name="Vacek V."/>
            <person name="Brzon O."/>
            <person name="Soukal P."/>
            <person name="Eme L."/>
            <person name="Dacks J.B."/>
            <person name="Karnkowska A."/>
            <person name="Elias M."/>
            <person name="Hampl V."/>
        </authorList>
    </citation>
    <scope>NUCLEOTIDE SEQUENCE</scope>
    <source>
        <strain evidence="6">RCP-MX</strain>
    </source>
</reference>
<protein>
    <recommendedName>
        <fullName evidence="4 5">EGF-like domain-containing protein</fullName>
    </recommendedName>
</protein>
<evidence type="ECO:0000259" key="5">
    <source>
        <dbReference type="PROSITE" id="PS01186"/>
    </source>
</evidence>
<dbReference type="InterPro" id="IPR000742">
    <property type="entry name" value="EGF"/>
</dbReference>
<feature type="compositionally biased region" description="Pro residues" evidence="1">
    <location>
        <begin position="253"/>
        <end position="265"/>
    </location>
</feature>
<feature type="signal peptide" evidence="3">
    <location>
        <begin position="1"/>
        <end position="44"/>
    </location>
</feature>
<evidence type="ECO:0000313" key="7">
    <source>
        <dbReference type="Proteomes" id="UP001141327"/>
    </source>
</evidence>
<dbReference type="PROSITE" id="PS01186">
    <property type="entry name" value="EGF_2"/>
    <property type="match status" value="1"/>
</dbReference>
<evidence type="ECO:0000256" key="1">
    <source>
        <dbReference type="SAM" id="MobiDB-lite"/>
    </source>
</evidence>
<feature type="region of interest" description="Disordered" evidence="1">
    <location>
        <begin position="229"/>
        <end position="265"/>
    </location>
</feature>
<sequence length="501" mass="50353">MFRTPCDIHRTPPKRPETLPSSRLLTFLLFSLVVLSNQLNQARALRHQDGTASLTYIRPILPEQTGDSSMRAASLLIVPACPDGCVHGVCAGNGQCLCHHGYVGVVCDQSTLSVMVGSSPPAPSALPTWALIVIIAAPCGTALLAAILVAICCCCGCCRSRPKNAVVPVQGPASDAAGAPLWAQPSPLKPNEGRPSLESPSSAPGLPSSTVGAAWAGGDEAHEQLLDVADQPAPPPPMAVVAPTANPLLPRADTPPGPPLTASPPSPPPIVAGVPLLAIVPPVPVSLPLAAIPPIAVAPAPSADAAPLPHTPRGSPPAEEPPPPPPPQPTDREEDQAPATGPLLAGPPTLTAAAPPPAVIAIPPALTGLPAVEPVASRLATDLLGVSIDPSTSAAVPGLRASPTGSRHDHPTTPHSPAARIDPAPPALALPAEPPKPMAPSGPDTARRPRPGAQQQQQPAGASASLVTPRPPAGAPRRPGPTGATAPSGAHKPAAAAHRKR</sequence>
<name>A0ABQ8U9L1_9EUKA</name>
<dbReference type="CDD" id="cd00055">
    <property type="entry name" value="EGF_Lam"/>
    <property type="match status" value="1"/>
</dbReference>
<keyword evidence="2" id="KW-0472">Membrane</keyword>
<gene>
    <name evidence="6" type="ORF">PAPYR_10062</name>
</gene>
<dbReference type="Gene3D" id="2.10.25.10">
    <property type="entry name" value="Laminin"/>
    <property type="match status" value="1"/>
</dbReference>
<accession>A0ABQ8U9L1</accession>
<feature type="compositionally biased region" description="Pro residues" evidence="1">
    <location>
        <begin position="423"/>
        <end position="440"/>
    </location>
</feature>
<comment type="caution">
    <text evidence="6">The sequence shown here is derived from an EMBL/GenBank/DDBJ whole genome shotgun (WGS) entry which is preliminary data.</text>
</comment>
<feature type="transmembrane region" description="Helical" evidence="2">
    <location>
        <begin position="129"/>
        <end position="154"/>
    </location>
</feature>
<dbReference type="PROSITE" id="PS00022">
    <property type="entry name" value="EGF_1"/>
    <property type="match status" value="1"/>
</dbReference>
<dbReference type="EMBL" id="JAPMOS010000122">
    <property type="protein sequence ID" value="KAJ4455047.1"/>
    <property type="molecule type" value="Genomic_DNA"/>
</dbReference>
<organism evidence="6 7">
    <name type="scientific">Paratrimastix pyriformis</name>
    <dbReference type="NCBI Taxonomy" id="342808"/>
    <lineage>
        <taxon>Eukaryota</taxon>
        <taxon>Metamonada</taxon>
        <taxon>Preaxostyla</taxon>
        <taxon>Paratrimastigidae</taxon>
        <taxon>Paratrimastix</taxon>
    </lineage>
</organism>